<dbReference type="InterPro" id="IPR038718">
    <property type="entry name" value="SNF2-like_sf"/>
</dbReference>
<dbReference type="Gene3D" id="3.40.50.300">
    <property type="entry name" value="P-loop containing nucleotide triphosphate hydrolases"/>
    <property type="match status" value="1"/>
</dbReference>
<dbReference type="PANTHER" id="PTHR45629:SF7">
    <property type="entry name" value="DNA EXCISION REPAIR PROTEIN ERCC-6-RELATED"/>
    <property type="match status" value="1"/>
</dbReference>
<organism evidence="5 6">
    <name type="scientific">Tetraparma gracilis</name>
    <dbReference type="NCBI Taxonomy" id="2962635"/>
    <lineage>
        <taxon>Eukaryota</taxon>
        <taxon>Sar</taxon>
        <taxon>Stramenopiles</taxon>
        <taxon>Ochrophyta</taxon>
        <taxon>Bolidophyceae</taxon>
        <taxon>Parmales</taxon>
        <taxon>Triparmaceae</taxon>
        <taxon>Tetraparma</taxon>
    </lineage>
</organism>
<feature type="region of interest" description="Disordered" evidence="2">
    <location>
        <begin position="113"/>
        <end position="132"/>
    </location>
</feature>
<dbReference type="SMART" id="SM00487">
    <property type="entry name" value="DEXDc"/>
    <property type="match status" value="1"/>
</dbReference>
<dbReference type="PANTHER" id="PTHR45629">
    <property type="entry name" value="SNF2/RAD54 FAMILY MEMBER"/>
    <property type="match status" value="1"/>
</dbReference>
<dbReference type="Pfam" id="PF00271">
    <property type="entry name" value="Helicase_C"/>
    <property type="match status" value="1"/>
</dbReference>
<dbReference type="InterPro" id="IPR049730">
    <property type="entry name" value="SNF2/RAD54-like_C"/>
</dbReference>
<evidence type="ECO:0000259" key="3">
    <source>
        <dbReference type="PROSITE" id="PS51192"/>
    </source>
</evidence>
<dbReference type="InterPro" id="IPR050496">
    <property type="entry name" value="SNF2_RAD54_helicase_repair"/>
</dbReference>
<dbReference type="SUPFAM" id="SSF52540">
    <property type="entry name" value="P-loop containing nucleoside triphosphate hydrolases"/>
    <property type="match status" value="2"/>
</dbReference>
<feature type="compositionally biased region" description="Low complexity" evidence="2">
    <location>
        <begin position="52"/>
        <end position="79"/>
    </location>
</feature>
<dbReference type="InterPro" id="IPR000330">
    <property type="entry name" value="SNF2_N"/>
</dbReference>
<dbReference type="InterPro" id="IPR014001">
    <property type="entry name" value="Helicase_ATP-bd"/>
</dbReference>
<accession>A0ABQ6MP88</accession>
<dbReference type="InterPro" id="IPR001650">
    <property type="entry name" value="Helicase_C-like"/>
</dbReference>
<gene>
    <name evidence="5" type="ORF">TeGR_g3527</name>
</gene>
<evidence type="ECO:0000313" key="5">
    <source>
        <dbReference type="EMBL" id="GMI29423.1"/>
    </source>
</evidence>
<dbReference type="PROSITE" id="PS51194">
    <property type="entry name" value="HELICASE_CTER"/>
    <property type="match status" value="1"/>
</dbReference>
<dbReference type="SMART" id="SM00490">
    <property type="entry name" value="HELICc"/>
    <property type="match status" value="1"/>
</dbReference>
<feature type="region of interest" description="Disordered" evidence="2">
    <location>
        <begin position="1"/>
        <end position="98"/>
    </location>
</feature>
<feature type="compositionally biased region" description="Acidic residues" evidence="2">
    <location>
        <begin position="30"/>
        <end position="51"/>
    </location>
</feature>
<proteinExistence type="predicted"/>
<dbReference type="CDD" id="cd18793">
    <property type="entry name" value="SF2_C_SNF"/>
    <property type="match status" value="1"/>
</dbReference>
<name>A0ABQ6MP88_9STRA</name>
<protein>
    <submittedName>
        <fullName evidence="5">Uncharacterized protein</fullName>
    </submittedName>
</protein>
<evidence type="ECO:0000256" key="2">
    <source>
        <dbReference type="SAM" id="MobiDB-lite"/>
    </source>
</evidence>
<dbReference type="Proteomes" id="UP001165060">
    <property type="component" value="Unassembled WGS sequence"/>
</dbReference>
<feature type="domain" description="Helicase ATP-binding" evidence="3">
    <location>
        <begin position="160"/>
        <end position="375"/>
    </location>
</feature>
<keyword evidence="6" id="KW-1185">Reference proteome</keyword>
<dbReference type="InterPro" id="IPR027417">
    <property type="entry name" value="P-loop_NTPase"/>
</dbReference>
<feature type="domain" description="Helicase C-terminal" evidence="4">
    <location>
        <begin position="555"/>
        <end position="714"/>
    </location>
</feature>
<dbReference type="Gene3D" id="3.40.50.10810">
    <property type="entry name" value="Tandem AAA-ATPase domain"/>
    <property type="match status" value="1"/>
</dbReference>
<feature type="compositionally biased region" description="Pro residues" evidence="2">
    <location>
        <begin position="80"/>
        <end position="90"/>
    </location>
</feature>
<dbReference type="EMBL" id="BRYB01003033">
    <property type="protein sequence ID" value="GMI29423.1"/>
    <property type="molecule type" value="Genomic_DNA"/>
</dbReference>
<dbReference type="Pfam" id="PF00176">
    <property type="entry name" value="SNF2-rel_dom"/>
    <property type="match status" value="1"/>
</dbReference>
<dbReference type="PROSITE" id="PS51192">
    <property type="entry name" value="HELICASE_ATP_BIND_1"/>
    <property type="match status" value="1"/>
</dbReference>
<keyword evidence="1" id="KW-0378">Hydrolase</keyword>
<evidence type="ECO:0000313" key="6">
    <source>
        <dbReference type="Proteomes" id="UP001165060"/>
    </source>
</evidence>
<sequence length="961" mass="105713">MDSRHCRPLPPAAAFSDDSGEEDPYRPDFADEESSGDDMEGLDDDDDDDDLGVAPPRRSSAAAAATATAAGPPRSSSSSPAPPKYSPPPRAKADDLHPEDFDERLEAWLREKKERGSDAVASDSPEAPPGEALLRNNLRVPAYLNDRLFEYQRTGVRWMWELHTQGAGGIVGDEMGLGKTVQVAAFLGAMAVNRKVDSILIISPATMLQHWLTEMARWAPGIRRVLLHKSGDERGEALRGKGNRAPILRHLEKWLKAQRATLAREEQERARERATHAELFGEPPALDVRDEFKTGAAYVVVTTYESLKRSDDNPLLSHPWTYVVMDEGQKIRNPDTEVTLATKSLRTVHRLLLSGTPIQNNLRELWSLFDFVFPGRLGTLPAFEQEFSDPIKVGGYANATPMQVQLAYRCALVLKDLINPYLLRRQKKDIAEVERMPGKTEQVLFCRLSPRQRDLYQSYIMGSEVQAVHEGRMRCFKPIGVLRKLCNHPDLVCGNDDASRGRFKLGGAIAHTSADFGDGGDDNDDSDEDVVDLTDDDFSDDGPNSFVNRSGKLQILSKILPLWKKEGHRVLIFCQTRQMLTLIERFVQRRNLTFRRMDGNTAVGARQGLVDRFNNDPSIFGMLLTTKTGGVGVNFVGANRIILFDPDWNPQTDKQANERAWRFGQKKDVTVYRLITAGTIEEKIYHRQIFKTALSNKILQDPRQRRLFSHNDLKDFFTLKADTMSVDEGGDGFTETGDLMLGKGVMDEPVTSKAGSAVKGGEKEDATLEAVMKSKGLAGVFDHDFVDTSSDRSIAVREMEDKAKSIARRAAAAIKKSVADTNAAAVAGTGAGAGAGAGGTEMVPTFTGRFGGSGGAAADILAQISARQNEIATEGASRSSAGTGAAGEKPLALTDVYTRLMHRLKTFLVVNGGEHVLEGGGPTTDQILREFSDVPDRDAAIFKRMLTTLACRKGARWKLRE</sequence>
<reference evidence="5 6" key="1">
    <citation type="journal article" date="2023" name="Commun. Biol.">
        <title>Genome analysis of Parmales, the sister group of diatoms, reveals the evolutionary specialization of diatoms from phago-mixotrophs to photoautotrophs.</title>
        <authorList>
            <person name="Ban H."/>
            <person name="Sato S."/>
            <person name="Yoshikawa S."/>
            <person name="Yamada K."/>
            <person name="Nakamura Y."/>
            <person name="Ichinomiya M."/>
            <person name="Sato N."/>
            <person name="Blanc-Mathieu R."/>
            <person name="Endo H."/>
            <person name="Kuwata A."/>
            <person name="Ogata H."/>
        </authorList>
    </citation>
    <scope>NUCLEOTIDE SEQUENCE [LARGE SCALE GENOMIC DNA]</scope>
</reference>
<evidence type="ECO:0000259" key="4">
    <source>
        <dbReference type="PROSITE" id="PS51194"/>
    </source>
</evidence>
<comment type="caution">
    <text evidence="5">The sequence shown here is derived from an EMBL/GenBank/DDBJ whole genome shotgun (WGS) entry which is preliminary data.</text>
</comment>
<evidence type="ECO:0000256" key="1">
    <source>
        <dbReference type="ARBA" id="ARBA00022801"/>
    </source>
</evidence>